<dbReference type="PANTHER" id="PTHR34989">
    <property type="entry name" value="PROTEIN HDED"/>
    <property type="match status" value="1"/>
</dbReference>
<protein>
    <recommendedName>
        <fullName evidence="4">Acid-resistance membrane protein</fullName>
    </recommendedName>
</protein>
<dbReference type="EMBL" id="AGCJ01000009">
    <property type="protein sequence ID" value="EHM43384.1"/>
    <property type="molecule type" value="Genomic_DNA"/>
</dbReference>
<keyword evidence="1" id="KW-0472">Membrane</keyword>
<keyword evidence="1" id="KW-1133">Transmembrane helix</keyword>
<evidence type="ECO:0000313" key="2">
    <source>
        <dbReference type="EMBL" id="EHM43384.1"/>
    </source>
</evidence>
<keyword evidence="1" id="KW-0812">Transmembrane</keyword>
<dbReference type="GO" id="GO:0005886">
    <property type="term" value="C:plasma membrane"/>
    <property type="evidence" value="ECO:0007669"/>
    <property type="project" value="TreeGrafter"/>
</dbReference>
<dbReference type="Proteomes" id="UP000005481">
    <property type="component" value="Unassembled WGS sequence"/>
</dbReference>
<feature type="transmembrane region" description="Helical" evidence="1">
    <location>
        <begin position="146"/>
        <end position="166"/>
    </location>
</feature>
<dbReference type="eggNOG" id="ENOG5032W86">
    <property type="taxonomic scope" value="Bacteria"/>
</dbReference>
<feature type="transmembrane region" description="Helical" evidence="1">
    <location>
        <begin position="7"/>
        <end position="28"/>
    </location>
</feature>
<evidence type="ECO:0000313" key="3">
    <source>
        <dbReference type="Proteomes" id="UP000005481"/>
    </source>
</evidence>
<dbReference type="STRING" id="861450.HMPREF0080_00259"/>
<dbReference type="PANTHER" id="PTHR34989:SF1">
    <property type="entry name" value="PROTEIN HDED"/>
    <property type="match status" value="1"/>
</dbReference>
<feature type="transmembrane region" description="Helical" evidence="1">
    <location>
        <begin position="119"/>
        <end position="140"/>
    </location>
</feature>
<dbReference type="HOGENOM" id="CLU_091585_10_0_9"/>
<dbReference type="RefSeq" id="WP_006789244.1">
    <property type="nucleotide sequence ID" value="NZ_JH417567.1"/>
</dbReference>
<accession>G9YF49</accession>
<feature type="transmembrane region" description="Helical" evidence="1">
    <location>
        <begin position="63"/>
        <end position="80"/>
    </location>
</feature>
<evidence type="ECO:0008006" key="4">
    <source>
        <dbReference type="Google" id="ProtNLM"/>
    </source>
</evidence>
<sequence>MKTSSRAFLVISGLLYIVVSYFLCIEPIANLIVYSWLISVAFLINSLAQVVTYFSVSKELRHVSFLLSAVLNVIIAGYFVSVGYIALPIVMPILLGIWLVVEGMFVFAKGLHLKEYVPAVGKASLGFGIISLIFGILVLFNPMATIVAAVYIVAAGFFVDGIYRIIEAVKG</sequence>
<dbReference type="InterPro" id="IPR052712">
    <property type="entry name" value="Acid_resist_chaperone_HdeD"/>
</dbReference>
<feature type="transmembrane region" description="Helical" evidence="1">
    <location>
        <begin position="34"/>
        <end position="56"/>
    </location>
</feature>
<dbReference type="Pfam" id="PF03729">
    <property type="entry name" value="DUF308"/>
    <property type="match status" value="2"/>
</dbReference>
<dbReference type="AlphaFoldDB" id="G9YF49"/>
<reference evidence="2 3" key="1">
    <citation type="submission" date="2011-08" db="EMBL/GenBank/DDBJ databases">
        <authorList>
            <person name="Weinstock G."/>
            <person name="Sodergren E."/>
            <person name="Clifton S."/>
            <person name="Fulton L."/>
            <person name="Fulton B."/>
            <person name="Courtney L."/>
            <person name="Fronick C."/>
            <person name="Harrison M."/>
            <person name="Strong C."/>
            <person name="Farmer C."/>
            <person name="Delahaunty K."/>
            <person name="Markovic C."/>
            <person name="Hall O."/>
            <person name="Minx P."/>
            <person name="Tomlinson C."/>
            <person name="Mitreva M."/>
            <person name="Hou S."/>
            <person name="Chen J."/>
            <person name="Wollam A."/>
            <person name="Pepin K.H."/>
            <person name="Johnson M."/>
            <person name="Bhonagiri V."/>
            <person name="Zhang X."/>
            <person name="Suruliraj S."/>
            <person name="Warren W."/>
            <person name="Chinwalla A."/>
            <person name="Mardis E.R."/>
            <person name="Wilson R.K."/>
        </authorList>
    </citation>
    <scope>NUCLEOTIDE SEQUENCE [LARGE SCALE GENOMIC DNA]</scope>
    <source>
        <strain evidence="2 3">F0357</strain>
    </source>
</reference>
<name>G9YF49_9FIRM</name>
<dbReference type="InterPro" id="IPR005325">
    <property type="entry name" value="DUF308_memb"/>
</dbReference>
<proteinExistence type="predicted"/>
<feature type="transmembrane region" description="Helical" evidence="1">
    <location>
        <begin position="86"/>
        <end position="107"/>
    </location>
</feature>
<organism evidence="2 3">
    <name type="scientific">Anaeroglobus geminatus F0357</name>
    <dbReference type="NCBI Taxonomy" id="861450"/>
    <lineage>
        <taxon>Bacteria</taxon>
        <taxon>Bacillati</taxon>
        <taxon>Bacillota</taxon>
        <taxon>Negativicutes</taxon>
        <taxon>Veillonellales</taxon>
        <taxon>Veillonellaceae</taxon>
        <taxon>Anaeroglobus</taxon>
    </lineage>
</organism>
<comment type="caution">
    <text evidence="2">The sequence shown here is derived from an EMBL/GenBank/DDBJ whole genome shotgun (WGS) entry which is preliminary data.</text>
</comment>
<gene>
    <name evidence="2" type="ORF">HMPREF0080_00259</name>
</gene>
<keyword evidence="3" id="KW-1185">Reference proteome</keyword>
<evidence type="ECO:0000256" key="1">
    <source>
        <dbReference type="SAM" id="Phobius"/>
    </source>
</evidence>